<evidence type="ECO:0000313" key="4">
    <source>
        <dbReference type="EMBL" id="TFL06045.1"/>
    </source>
</evidence>
<dbReference type="SMART" id="SM00101">
    <property type="entry name" value="14_3_3"/>
    <property type="match status" value="1"/>
</dbReference>
<dbReference type="PIRSF" id="PIRSF000868">
    <property type="entry name" value="14-3-3"/>
    <property type="match status" value="1"/>
</dbReference>
<organism evidence="4 5">
    <name type="scientific">Pterulicium gracile</name>
    <dbReference type="NCBI Taxonomy" id="1884261"/>
    <lineage>
        <taxon>Eukaryota</taxon>
        <taxon>Fungi</taxon>
        <taxon>Dikarya</taxon>
        <taxon>Basidiomycota</taxon>
        <taxon>Agaricomycotina</taxon>
        <taxon>Agaricomycetes</taxon>
        <taxon>Agaricomycetidae</taxon>
        <taxon>Agaricales</taxon>
        <taxon>Pleurotineae</taxon>
        <taxon>Pterulaceae</taxon>
        <taxon>Pterulicium</taxon>
    </lineage>
</organism>
<dbReference type="OrthoDB" id="10260625at2759"/>
<dbReference type="Gene3D" id="1.20.190.20">
    <property type="entry name" value="14-3-3 domain"/>
    <property type="match status" value="1"/>
</dbReference>
<dbReference type="CDD" id="cd08774">
    <property type="entry name" value="14-3-3"/>
    <property type="match status" value="1"/>
</dbReference>
<dbReference type="Pfam" id="PF00244">
    <property type="entry name" value="14-3-3"/>
    <property type="match status" value="1"/>
</dbReference>
<gene>
    <name evidence="4" type="ORF">BDV98DRAFT_601337</name>
</gene>
<proteinExistence type="inferred from homology"/>
<dbReference type="InterPro" id="IPR000308">
    <property type="entry name" value="14-3-3"/>
</dbReference>
<feature type="site" description="Interaction with phosphoserine on interacting protein" evidence="2">
    <location>
        <position position="62"/>
    </location>
</feature>
<dbReference type="EMBL" id="ML178816">
    <property type="protein sequence ID" value="TFL06045.1"/>
    <property type="molecule type" value="Genomic_DNA"/>
</dbReference>
<dbReference type="Proteomes" id="UP000305067">
    <property type="component" value="Unassembled WGS sequence"/>
</dbReference>
<accession>A0A5C3QVN3</accession>
<comment type="similarity">
    <text evidence="1">Belongs to the 14-3-3 family.</text>
</comment>
<evidence type="ECO:0000256" key="1">
    <source>
        <dbReference type="ARBA" id="ARBA00006141"/>
    </source>
</evidence>
<dbReference type="STRING" id="1884261.A0A5C3QVN3"/>
<feature type="site" description="Interaction with phosphoserine on interacting protein" evidence="2">
    <location>
        <position position="134"/>
    </location>
</feature>
<name>A0A5C3QVN3_9AGAR</name>
<dbReference type="PRINTS" id="PR00305">
    <property type="entry name" value="1433ZETA"/>
</dbReference>
<dbReference type="InterPro" id="IPR023410">
    <property type="entry name" value="14-3-3_domain"/>
</dbReference>
<evidence type="ECO:0000256" key="2">
    <source>
        <dbReference type="PIRSR" id="PIRSR000868-1"/>
    </source>
</evidence>
<keyword evidence="5" id="KW-1185">Reference proteome</keyword>
<dbReference type="PANTHER" id="PTHR18860">
    <property type="entry name" value="14-3-3 PROTEIN"/>
    <property type="match status" value="1"/>
</dbReference>
<reference evidence="4 5" key="1">
    <citation type="journal article" date="2019" name="Nat. Ecol. Evol.">
        <title>Megaphylogeny resolves global patterns of mushroom evolution.</title>
        <authorList>
            <person name="Varga T."/>
            <person name="Krizsan K."/>
            <person name="Foldi C."/>
            <person name="Dima B."/>
            <person name="Sanchez-Garcia M."/>
            <person name="Sanchez-Ramirez S."/>
            <person name="Szollosi G.J."/>
            <person name="Szarkandi J.G."/>
            <person name="Papp V."/>
            <person name="Albert L."/>
            <person name="Andreopoulos W."/>
            <person name="Angelini C."/>
            <person name="Antonin V."/>
            <person name="Barry K.W."/>
            <person name="Bougher N.L."/>
            <person name="Buchanan P."/>
            <person name="Buyck B."/>
            <person name="Bense V."/>
            <person name="Catcheside P."/>
            <person name="Chovatia M."/>
            <person name="Cooper J."/>
            <person name="Damon W."/>
            <person name="Desjardin D."/>
            <person name="Finy P."/>
            <person name="Geml J."/>
            <person name="Haridas S."/>
            <person name="Hughes K."/>
            <person name="Justo A."/>
            <person name="Karasinski D."/>
            <person name="Kautmanova I."/>
            <person name="Kiss B."/>
            <person name="Kocsube S."/>
            <person name="Kotiranta H."/>
            <person name="LaButti K.M."/>
            <person name="Lechner B.E."/>
            <person name="Liimatainen K."/>
            <person name="Lipzen A."/>
            <person name="Lukacs Z."/>
            <person name="Mihaltcheva S."/>
            <person name="Morgado L.N."/>
            <person name="Niskanen T."/>
            <person name="Noordeloos M.E."/>
            <person name="Ohm R.A."/>
            <person name="Ortiz-Santana B."/>
            <person name="Ovrebo C."/>
            <person name="Racz N."/>
            <person name="Riley R."/>
            <person name="Savchenko A."/>
            <person name="Shiryaev A."/>
            <person name="Soop K."/>
            <person name="Spirin V."/>
            <person name="Szebenyi C."/>
            <person name="Tomsovsky M."/>
            <person name="Tulloss R.E."/>
            <person name="Uehling J."/>
            <person name="Grigoriev I.V."/>
            <person name="Vagvolgyi C."/>
            <person name="Papp T."/>
            <person name="Martin F.M."/>
            <person name="Miettinen O."/>
            <person name="Hibbett D.S."/>
            <person name="Nagy L.G."/>
        </authorList>
    </citation>
    <scope>NUCLEOTIDE SEQUENCE [LARGE SCALE GENOMIC DNA]</scope>
    <source>
        <strain evidence="4 5">CBS 309.79</strain>
    </source>
</reference>
<dbReference type="SUPFAM" id="SSF48445">
    <property type="entry name" value="14-3-3 protein"/>
    <property type="match status" value="1"/>
</dbReference>
<sequence length="243" mass="27426">MAGTIYSRIAYFTVAKLAEQAERYDDVAESIKDIAIHIDARLTIDERSLLSVAYKMKSNSLRTALRLTTKLSNAPSNTPRQVKLGEAECRRIERELAIVCEDVVALLKTRLMPGAADHGEERVFLLKMLGDYYRYLAECSKENRDEYIQGALSSYTSAYKEGLRSMEPLHPTRLGVALNFAVFYHDCKESPIRACYLAKQALDDAVVALLVWKGTESLHDAFVILQLLKDDLVLWAKEMGDQI</sequence>
<protein>
    <submittedName>
        <fullName evidence="4">14-3-3 domain-containing protein</fullName>
    </submittedName>
</protein>
<dbReference type="InterPro" id="IPR036815">
    <property type="entry name" value="14-3-3_dom_sf"/>
</dbReference>
<evidence type="ECO:0000259" key="3">
    <source>
        <dbReference type="SMART" id="SM00101"/>
    </source>
</evidence>
<feature type="domain" description="14-3-3" evidence="3">
    <location>
        <begin position="8"/>
        <end position="243"/>
    </location>
</feature>
<dbReference type="AlphaFoldDB" id="A0A5C3QVN3"/>
<evidence type="ECO:0000313" key="5">
    <source>
        <dbReference type="Proteomes" id="UP000305067"/>
    </source>
</evidence>